<reference evidence="3 4" key="1">
    <citation type="submission" date="2016-05" db="EMBL/GenBank/DDBJ databases">
        <title>Genome sequencing of Vitellibacter soesokkakensis RSSK-12.</title>
        <authorList>
            <person name="Thevarajoo S."/>
            <person name="Selvaratnam C."/>
            <person name="Goh K.M."/>
            <person name="Chan K.-G."/>
            <person name="Chong C.S."/>
        </authorList>
    </citation>
    <scope>NUCLEOTIDE SEQUENCE [LARGE SCALE GENOMIC DNA]</scope>
    <source>
        <strain evidence="3 4">RSSK-12</strain>
    </source>
</reference>
<comment type="caution">
    <text evidence="3">The sequence shown here is derived from an EMBL/GenBank/DDBJ whole genome shotgun (WGS) entry which is preliminary data.</text>
</comment>
<dbReference type="OrthoDB" id="1488700at2"/>
<keyword evidence="4" id="KW-1185">Reference proteome</keyword>
<dbReference type="InterPro" id="IPR011049">
    <property type="entry name" value="Serralysin-like_metalloprot_C"/>
</dbReference>
<accession>A0A1A9LHD5</accession>
<dbReference type="Gene3D" id="1.10.10.10">
    <property type="entry name" value="Winged helix-like DNA-binding domain superfamily/Winged helix DNA-binding domain"/>
    <property type="match status" value="1"/>
</dbReference>
<dbReference type="InterPro" id="IPR030392">
    <property type="entry name" value="S74_ICA"/>
</dbReference>
<dbReference type="PROSITE" id="PS51688">
    <property type="entry name" value="ICA"/>
    <property type="match status" value="1"/>
</dbReference>
<dbReference type="Pfam" id="PF13884">
    <property type="entry name" value="Peptidase_S74"/>
    <property type="match status" value="1"/>
</dbReference>
<evidence type="ECO:0000256" key="1">
    <source>
        <dbReference type="SAM" id="Coils"/>
    </source>
</evidence>
<dbReference type="STRING" id="1385699.A7A78_01655"/>
<dbReference type="AlphaFoldDB" id="A0A1A9LHD5"/>
<feature type="domain" description="Peptidase S74" evidence="2">
    <location>
        <begin position="801"/>
        <end position="906"/>
    </location>
</feature>
<organism evidence="3 4">
    <name type="scientific">Aequorivita soesokkakensis</name>
    <dbReference type="NCBI Taxonomy" id="1385699"/>
    <lineage>
        <taxon>Bacteria</taxon>
        <taxon>Pseudomonadati</taxon>
        <taxon>Bacteroidota</taxon>
        <taxon>Flavobacteriia</taxon>
        <taxon>Flavobacteriales</taxon>
        <taxon>Flavobacteriaceae</taxon>
        <taxon>Aequorivita</taxon>
    </lineage>
</organism>
<dbReference type="Gene3D" id="2.150.10.10">
    <property type="entry name" value="Serralysin-like metalloprotease, C-terminal"/>
    <property type="match status" value="1"/>
</dbReference>
<gene>
    <name evidence="3" type="ORF">A7A78_01655</name>
</gene>
<protein>
    <recommendedName>
        <fullName evidence="2">Peptidase S74 domain-containing protein</fullName>
    </recommendedName>
</protein>
<name>A0A1A9LHD5_9FLAO</name>
<evidence type="ECO:0000313" key="3">
    <source>
        <dbReference type="EMBL" id="OAD92640.1"/>
    </source>
</evidence>
<dbReference type="Proteomes" id="UP000077552">
    <property type="component" value="Unassembled WGS sequence"/>
</dbReference>
<proteinExistence type="predicted"/>
<evidence type="ECO:0000313" key="4">
    <source>
        <dbReference type="Proteomes" id="UP000077552"/>
    </source>
</evidence>
<dbReference type="RefSeq" id="WP_068760593.1">
    <property type="nucleotide sequence ID" value="NZ_LXIE01000001.1"/>
</dbReference>
<feature type="coiled-coil region" evidence="1">
    <location>
        <begin position="885"/>
        <end position="912"/>
    </location>
</feature>
<sequence>MKFFLQIIIFLLTGILTAQVGINTTNPNATLDIPALNSSSPTNTEGILIPRVSAFPSPNPGAGQHGMMLFLTSTVGVNTPGFYYWDNVSGSWIPVGNNTNIGWKTSGNAGTNPTTNFIGTTDNQDIIFKRNNVNSGIIAPANTSFGRSSLAANTSGFDNSAFGADALLSNTTGRDNSAFGNNALAANTIGVNNASFGASSLASNISGNSNSAFGASSMISNTTGNSNAAYGTASLASNTTGSNNVAFGVSALESNTTGANNSAFGSGALFVNSTGTNNVAIGLFAMGSNTTGQRNTATGRSALGSNTTASDNSAFGYFSLNSNTTGLRNAAFGNNSLSLNTTGNFNSAFGSSSMQSNTTGINNAAFGSSSLFNNTSGVNNAAFGSSALQANTTGGNNAAFGAGSLSSNTSGSTNTAFGANALSNNTIGVENVGIGAAALFNNTTANFNVAVGRSALSSNLDGIGNTALGKSALTSNTSGSSNVALGINAVNSNTTGSSNIGIGPLSLDDNTSGSLNIAIGSNSLTNNISGLNNVGIGTASLGTNTTGSNNIGIGNNSDVGSDALTNATAIGNNAFVEASNSLVLGSINGVNGSTANVNVGIGTTTPLSKLNVVANEGTSGASYNTDAILTIDRKGDDAYIGLYTDDDQASALLFGNSLHSSHGGIYYNTSNTFDMRFRTNGNITRMTLDNTGNLGVGTLAPNRKLEISNSGNVFARITSTSGNQAGLELLRTGSTGNDWLLTDDNGIFKITRGLADFVSSQDEFYFDTSFFASAIDGTKTLGTSIRKWISIHAVNGVIQTSDAREKQNIQELNYGLEKVMGLKPVSYNWINKDIDNHSTHLGFIAQELQKTIPEVVLANEWKQNSNETKTWEPVDRLGVNYAEIIPVLVKAIQEQQLQIEELKNQIEALEKQ</sequence>
<dbReference type="EMBL" id="LXIE01000001">
    <property type="protein sequence ID" value="OAD92640.1"/>
    <property type="molecule type" value="Genomic_DNA"/>
</dbReference>
<evidence type="ECO:0000259" key="2">
    <source>
        <dbReference type="PROSITE" id="PS51688"/>
    </source>
</evidence>
<keyword evidence="1" id="KW-0175">Coiled coil</keyword>
<dbReference type="InterPro" id="IPR036388">
    <property type="entry name" value="WH-like_DNA-bd_sf"/>
</dbReference>